<organism evidence="2 3">
    <name type="scientific">Marinobacter aromaticivorans</name>
    <dbReference type="NCBI Taxonomy" id="1494078"/>
    <lineage>
        <taxon>Bacteria</taxon>
        <taxon>Pseudomonadati</taxon>
        <taxon>Pseudomonadota</taxon>
        <taxon>Gammaproteobacteria</taxon>
        <taxon>Pseudomonadales</taxon>
        <taxon>Marinobacteraceae</taxon>
        <taxon>Marinobacter</taxon>
    </lineage>
</organism>
<dbReference type="Pfam" id="PF13503">
    <property type="entry name" value="DUF4123"/>
    <property type="match status" value="1"/>
</dbReference>
<comment type="caution">
    <text evidence="2">The sequence shown here is derived from an EMBL/GenBank/DDBJ whole genome shotgun (WGS) entry which is preliminary data.</text>
</comment>
<accession>A0ABW2IYE0</accession>
<dbReference type="Proteomes" id="UP001596506">
    <property type="component" value="Unassembled WGS sequence"/>
</dbReference>
<dbReference type="EMBL" id="JBHTBD010000008">
    <property type="protein sequence ID" value="MFC7296256.1"/>
    <property type="molecule type" value="Genomic_DNA"/>
</dbReference>
<evidence type="ECO:0000313" key="3">
    <source>
        <dbReference type="Proteomes" id="UP001596506"/>
    </source>
</evidence>
<evidence type="ECO:0000259" key="1">
    <source>
        <dbReference type="Pfam" id="PF13503"/>
    </source>
</evidence>
<name>A0ABW2IYE0_9GAMM</name>
<gene>
    <name evidence="2" type="ORF">ACFQQA_16175</name>
</gene>
<evidence type="ECO:0000313" key="2">
    <source>
        <dbReference type="EMBL" id="MFC7296256.1"/>
    </source>
</evidence>
<sequence length="288" mass="31607">MTDITALSREAHRTTSFFHHTDPFKADASWYLVDQARHPEALRLLFEHDPAPVYELPYIHSEYRGHAYSGPLLIQPVTRQSEEWLHSWLTEGKALALYGPPLAPEAICNHLVGLNTIRAIYGDSLFRYADPATLGSLGASLSLHQRLRVLGPLTAIHGHYGGTNWSLVNSEGPVPSNGSDEQLKTPLVLTQENLAAMEHYRQNVLAESLARSNGLADEVVSFWFQQLITLGAPNEQALAEGVELLAKQGFTGVLSEDGLATVRKTRQGANWSDTLEALAALAHSQEGT</sequence>
<dbReference type="InterPro" id="IPR025391">
    <property type="entry name" value="DUF4123"/>
</dbReference>
<protein>
    <submittedName>
        <fullName evidence="2">DUF4123 domain-containing protein</fullName>
    </submittedName>
</protein>
<keyword evidence="3" id="KW-1185">Reference proteome</keyword>
<feature type="domain" description="DUF4123" evidence="1">
    <location>
        <begin position="30"/>
        <end position="146"/>
    </location>
</feature>
<dbReference type="RefSeq" id="WP_157807847.1">
    <property type="nucleotide sequence ID" value="NZ_JBHTBD010000008.1"/>
</dbReference>
<proteinExistence type="predicted"/>
<reference evidence="3" key="1">
    <citation type="journal article" date="2019" name="Int. J. Syst. Evol. Microbiol.">
        <title>The Global Catalogue of Microorganisms (GCM) 10K type strain sequencing project: providing services to taxonomists for standard genome sequencing and annotation.</title>
        <authorList>
            <consortium name="The Broad Institute Genomics Platform"/>
            <consortium name="The Broad Institute Genome Sequencing Center for Infectious Disease"/>
            <person name="Wu L."/>
            <person name="Ma J."/>
        </authorList>
    </citation>
    <scope>NUCLEOTIDE SEQUENCE [LARGE SCALE GENOMIC DNA]</scope>
    <source>
        <strain evidence="3">CCUG 60559</strain>
    </source>
</reference>